<dbReference type="EMBL" id="KX649889">
    <property type="protein sequence ID" value="AOT28034.1"/>
    <property type="molecule type" value="Genomic_DNA"/>
</dbReference>
<dbReference type="InterPro" id="IPR016177">
    <property type="entry name" value="DNA-bd_dom_sf"/>
</dbReference>
<dbReference type="GO" id="GO:0003677">
    <property type="term" value="F:DNA binding"/>
    <property type="evidence" value="ECO:0007669"/>
    <property type="project" value="InterPro"/>
</dbReference>
<gene>
    <name evidence="1" type="ORF">SaThSEW109_0031</name>
</gene>
<proteinExistence type="predicted"/>
<organism evidence="1 2">
    <name type="scientific">Salmonella phage SE-W109</name>
    <dbReference type="NCBI Taxonomy" id="1897529"/>
    <lineage>
        <taxon>Viruses</taxon>
        <taxon>Duplodnaviria</taxon>
        <taxon>Heunggongvirae</taxon>
        <taxon>Uroviricota</taxon>
        <taxon>Caudoviricetes</taxon>
        <taxon>Sarkviridae</taxon>
        <taxon>Guernseyvirinae</taxon>
        <taxon>Jerseyvirus</taxon>
        <taxon>Jerseyvirus SEW109</taxon>
    </lineage>
</organism>
<evidence type="ECO:0000313" key="2">
    <source>
        <dbReference type="Proteomes" id="UP000439580"/>
    </source>
</evidence>
<reference evidence="1 2" key="1">
    <citation type="submission" date="2016-08" db="EMBL/GenBank/DDBJ databases">
        <title>Isolation and characterization of lytic bacteriophages SE-W109 which highly virulent against several Salmonella enterica subsp. enterica.</title>
        <authorList>
            <person name="Korbsrisate S."/>
            <person name="Phothaworn P."/>
        </authorList>
    </citation>
    <scope>NUCLEOTIDE SEQUENCE [LARGE SCALE GENOMIC DNA]</scope>
</reference>
<evidence type="ECO:0000313" key="1">
    <source>
        <dbReference type="EMBL" id="AOT28034.1"/>
    </source>
</evidence>
<name>A0A678NBP6_9CAUD</name>
<protein>
    <recommendedName>
        <fullName evidence="3">AP2/ERF domain-containing protein</fullName>
    </recommendedName>
</protein>
<evidence type="ECO:0008006" key="3">
    <source>
        <dbReference type="Google" id="ProtNLM"/>
    </source>
</evidence>
<dbReference type="Proteomes" id="UP000439580">
    <property type="component" value="Segment"/>
</dbReference>
<keyword evidence="2" id="KW-1185">Reference proteome</keyword>
<dbReference type="SUPFAM" id="SSF54171">
    <property type="entry name" value="DNA-binding domain"/>
    <property type="match status" value="1"/>
</dbReference>
<accession>A0A678NBP6</accession>
<sequence>MLNKSLYTCNKTGATGVEFLRKEGIWRARIRVKTILMELGRFKTFEEALSVRKAAEIEYGFHANHGVNNG</sequence>